<gene>
    <name evidence="3" type="ORF">ACFQJ6_09070</name>
</gene>
<evidence type="ECO:0000313" key="4">
    <source>
        <dbReference type="Proteomes" id="UP001596407"/>
    </source>
</evidence>
<name>A0ABD5WI75_9EURY</name>
<keyword evidence="1" id="KW-0472">Membrane</keyword>
<comment type="caution">
    <text evidence="3">The sequence shown here is derived from an EMBL/GenBank/DDBJ whole genome shotgun (WGS) entry which is preliminary data.</text>
</comment>
<dbReference type="Proteomes" id="UP001596407">
    <property type="component" value="Unassembled WGS sequence"/>
</dbReference>
<feature type="transmembrane region" description="Helical" evidence="1">
    <location>
        <begin position="13"/>
        <end position="32"/>
    </location>
</feature>
<evidence type="ECO:0000313" key="3">
    <source>
        <dbReference type="EMBL" id="MFC7080246.1"/>
    </source>
</evidence>
<reference evidence="3 4" key="1">
    <citation type="journal article" date="2019" name="Int. J. Syst. Evol. Microbiol.">
        <title>The Global Catalogue of Microorganisms (GCM) 10K type strain sequencing project: providing services to taxonomists for standard genome sequencing and annotation.</title>
        <authorList>
            <consortium name="The Broad Institute Genomics Platform"/>
            <consortium name="The Broad Institute Genome Sequencing Center for Infectious Disease"/>
            <person name="Wu L."/>
            <person name="Ma J."/>
        </authorList>
    </citation>
    <scope>NUCLEOTIDE SEQUENCE [LARGE SCALE GENOMIC DNA]</scope>
    <source>
        <strain evidence="3 4">DT72</strain>
    </source>
</reference>
<feature type="domain" description="YdbS-like PH" evidence="2">
    <location>
        <begin position="36"/>
        <end position="114"/>
    </location>
</feature>
<dbReference type="PANTHER" id="PTHR34473:SF3">
    <property type="entry name" value="TRANSMEMBRANE PROTEIN-RELATED"/>
    <property type="match status" value="1"/>
</dbReference>
<dbReference type="AlphaFoldDB" id="A0ABD5WI75"/>
<evidence type="ECO:0000256" key="1">
    <source>
        <dbReference type="SAM" id="Phobius"/>
    </source>
</evidence>
<dbReference type="RefSeq" id="WP_382209546.1">
    <property type="nucleotide sequence ID" value="NZ_JBHSZH010000005.1"/>
</dbReference>
<organism evidence="3 4">
    <name type="scientific">Halorussus caseinilyticus</name>
    <dbReference type="NCBI Taxonomy" id="3034025"/>
    <lineage>
        <taxon>Archaea</taxon>
        <taxon>Methanobacteriati</taxon>
        <taxon>Methanobacteriota</taxon>
        <taxon>Stenosarchaea group</taxon>
        <taxon>Halobacteria</taxon>
        <taxon>Halobacteriales</taxon>
        <taxon>Haladaptataceae</taxon>
        <taxon>Halorussus</taxon>
    </lineage>
</organism>
<accession>A0ABD5WI75</accession>
<keyword evidence="1" id="KW-1133">Transmembrane helix</keyword>
<dbReference type="EMBL" id="JBHSZH010000005">
    <property type="protein sequence ID" value="MFC7080246.1"/>
    <property type="molecule type" value="Genomic_DNA"/>
</dbReference>
<evidence type="ECO:0000259" key="2">
    <source>
        <dbReference type="Pfam" id="PF03703"/>
    </source>
</evidence>
<keyword evidence="1" id="KW-0812">Transmembrane</keyword>
<protein>
    <submittedName>
        <fullName evidence="3">PH domain-containing protein</fullName>
    </submittedName>
</protein>
<keyword evidence="4" id="KW-1185">Reference proteome</keyword>
<dbReference type="InterPro" id="IPR005182">
    <property type="entry name" value="YdbS-like_PH"/>
</dbReference>
<sequence>MLWVLWQATGRPVVWYAPLLPLGFVVLAPVAAHLKWRHRGYATGENHVFTRNGFWTQTTKVVPYYRVQTVIQTGTVFQRRRRLASVVVDTASSAGGVAAAVDVDAETAAELREFVAEKLQESLRRRVDESASRNAD</sequence>
<proteinExistence type="predicted"/>
<dbReference type="PANTHER" id="PTHR34473">
    <property type="entry name" value="UPF0699 TRANSMEMBRANE PROTEIN YDBS"/>
    <property type="match status" value="1"/>
</dbReference>
<dbReference type="Pfam" id="PF03703">
    <property type="entry name" value="bPH_2"/>
    <property type="match status" value="1"/>
</dbReference>